<gene>
    <name evidence="1" type="ORF">DXF87_26630</name>
</gene>
<name>A0ABD7GNF2_9ENTR</name>
<evidence type="ECO:0000313" key="2">
    <source>
        <dbReference type="Proteomes" id="UP000255291"/>
    </source>
</evidence>
<dbReference type="AlphaFoldDB" id="A0ABD7GNF2"/>
<accession>A0ABD7GNF2</accession>
<dbReference type="Proteomes" id="UP000255291">
    <property type="component" value="Unassembled WGS sequence"/>
</dbReference>
<dbReference type="EMBL" id="QRBW01000469">
    <property type="protein sequence ID" value="RDT48645.1"/>
    <property type="molecule type" value="Genomic_DNA"/>
</dbReference>
<evidence type="ECO:0000313" key="1">
    <source>
        <dbReference type="EMBL" id="RDT48645.1"/>
    </source>
</evidence>
<sequence length="39" mass="4499">MTLYIGMNQDNRKAISHVDHLRQKVTDILLTPKALTLIH</sequence>
<comment type="caution">
    <text evidence="1">The sequence shown here is derived from an EMBL/GenBank/DDBJ whole genome shotgun (WGS) entry which is preliminary data.</text>
</comment>
<feature type="non-terminal residue" evidence="1">
    <location>
        <position position="39"/>
    </location>
</feature>
<organism evidence="1 2">
    <name type="scientific">Enterobacter roggenkampii</name>
    <dbReference type="NCBI Taxonomy" id="1812935"/>
    <lineage>
        <taxon>Bacteria</taxon>
        <taxon>Pseudomonadati</taxon>
        <taxon>Pseudomonadota</taxon>
        <taxon>Gammaproteobacteria</taxon>
        <taxon>Enterobacterales</taxon>
        <taxon>Enterobacteriaceae</taxon>
        <taxon>Enterobacter</taxon>
        <taxon>Enterobacter cloacae complex</taxon>
    </lineage>
</organism>
<proteinExistence type="predicted"/>
<protein>
    <submittedName>
        <fullName evidence="1">Baseplate assembly protein</fullName>
    </submittedName>
</protein>
<reference evidence="1 2" key="1">
    <citation type="submission" date="2018-07" db="EMBL/GenBank/DDBJ databases">
        <title>The use of a cohorting ward and systematic surveillance cultures for the control of a Klebsiella pneumoniae carbapenemase (KPC)-producing Enterobacteriaceae outbreak.</title>
        <authorList>
            <person name="Doi Y."/>
        </authorList>
    </citation>
    <scope>NUCLEOTIDE SEQUENCE [LARGE SCALE GENOMIC DNA]</scope>
    <source>
        <strain evidence="1 2">1-RC-17-04017</strain>
    </source>
</reference>